<dbReference type="InterPro" id="IPR026452">
    <property type="entry name" value="Surf_glycop_sig_pep"/>
</dbReference>
<dbReference type="HOGENOM" id="CLU_1187768_0_0_2"/>
<dbReference type="RefSeq" id="WP_021054614.1">
    <property type="nucleotide sequence ID" value="NZ_KE356561.1"/>
</dbReference>
<dbReference type="EMBL" id="KE356561">
    <property type="protein sequence ID" value="ERG95126.1"/>
    <property type="molecule type" value="Genomic_DNA"/>
</dbReference>
<evidence type="ECO:0000313" key="1">
    <source>
        <dbReference type="EMBL" id="ERG95126.1"/>
    </source>
</evidence>
<gene>
    <name evidence="1" type="ORF">J07HQW2_01572</name>
</gene>
<dbReference type="NCBIfam" id="TIGR04207">
    <property type="entry name" value="halo_sig_pep"/>
    <property type="match status" value="1"/>
</dbReference>
<dbReference type="eggNOG" id="arCOG12178">
    <property type="taxonomic scope" value="Archaea"/>
</dbReference>
<proteinExistence type="predicted"/>
<organism evidence="1 2">
    <name type="scientific">Haloquadratum walsbyi J07HQW2</name>
    <dbReference type="NCBI Taxonomy" id="1238425"/>
    <lineage>
        <taxon>Archaea</taxon>
        <taxon>Methanobacteriati</taxon>
        <taxon>Methanobacteriota</taxon>
        <taxon>Stenosarchaea group</taxon>
        <taxon>Halobacteria</taxon>
        <taxon>Halobacteriales</taxon>
        <taxon>Haloferacaceae</taxon>
        <taxon>Haloquadratum</taxon>
    </lineage>
</organism>
<protein>
    <submittedName>
        <fullName evidence="1">Uncharacterized protein</fullName>
    </submittedName>
</protein>
<reference evidence="1 2" key="1">
    <citation type="journal article" date="2013" name="PLoS ONE">
        <title>Assembly-driven community genomics of a hypersaline microbial ecosystem.</title>
        <authorList>
            <person name="Podell S."/>
            <person name="Ugalde J.A."/>
            <person name="Narasingarao P."/>
            <person name="Banfield J.F."/>
            <person name="Heidelberg K.B."/>
            <person name="Allen E.E."/>
        </authorList>
    </citation>
    <scope>NUCLEOTIDE SEQUENCE [LARGE SCALE GENOMIC DNA]</scope>
    <source>
        <strain evidence="2">J07HQW2</strain>
    </source>
</reference>
<evidence type="ECO:0000313" key="2">
    <source>
        <dbReference type="Proteomes" id="UP000030710"/>
    </source>
</evidence>
<dbReference type="AlphaFoldDB" id="U1PRY8"/>
<accession>U1PRY8</accession>
<dbReference type="Proteomes" id="UP000030710">
    <property type="component" value="Unassembled WGS sequence"/>
</dbReference>
<name>U1PRY8_9EURY</name>
<sequence length="233" mass="23623">MSGNIGEKARAAFLALIMVTSVMMAGVAFTGSAAANTSAGFAAANPADADSSISDTDHTYSINLSATGSDYSSEVLGDATNADTFTITDSDDGFDYSGIGGADVAIEVFANDGTHRTTYTGTSDLTVKTADTATLEIDVDAGATTGTTALNQDDIIRISIGPAVDTNGVSHTTDTDGTYQLDAQLATDGDSSSGVTDSSTLDLDLPGPVSGDGGILSIPSIENADPIYTYVRW</sequence>